<accession>A0A224Y0I2</accession>
<proteinExistence type="predicted"/>
<organism evidence="2">
    <name type="scientific">Panstrongylus lignarius</name>
    <dbReference type="NCBI Taxonomy" id="156445"/>
    <lineage>
        <taxon>Eukaryota</taxon>
        <taxon>Metazoa</taxon>
        <taxon>Ecdysozoa</taxon>
        <taxon>Arthropoda</taxon>
        <taxon>Hexapoda</taxon>
        <taxon>Insecta</taxon>
        <taxon>Pterygota</taxon>
        <taxon>Neoptera</taxon>
        <taxon>Paraneoptera</taxon>
        <taxon>Hemiptera</taxon>
        <taxon>Heteroptera</taxon>
        <taxon>Panheteroptera</taxon>
        <taxon>Cimicomorpha</taxon>
        <taxon>Reduviidae</taxon>
        <taxon>Triatominae</taxon>
        <taxon>Panstrongylus</taxon>
    </lineage>
</organism>
<keyword evidence="1" id="KW-0732">Signal</keyword>
<evidence type="ECO:0000313" key="2">
    <source>
        <dbReference type="EMBL" id="JAW14470.1"/>
    </source>
</evidence>
<protein>
    <submittedName>
        <fullName evidence="2">Putative secreted protein</fullName>
    </submittedName>
</protein>
<feature type="signal peptide" evidence="1">
    <location>
        <begin position="1"/>
        <end position="18"/>
    </location>
</feature>
<sequence length="117" mass="13539">MSLISFMLSWLMPSLTYAELSSIYRIFMLNDIFFLFASFKLSLIKSIKQVEEALPEKPINILSPCFIIFDFPKVARNLCLKYSRKHPLQYENFVCSTTLALLAHFLQMSLTALDFGI</sequence>
<dbReference type="EMBL" id="GFTR01001956">
    <property type="protein sequence ID" value="JAW14470.1"/>
    <property type="molecule type" value="Transcribed_RNA"/>
</dbReference>
<name>A0A224Y0I2_9HEMI</name>
<dbReference type="AlphaFoldDB" id="A0A224Y0I2"/>
<reference evidence="2" key="1">
    <citation type="journal article" date="2018" name="PLoS Negl. Trop. Dis.">
        <title>An insight into the salivary gland and fat body transcriptome of Panstrongylus lignarius (Hemiptera: Heteroptera), the main vector of Chagas disease in Peru.</title>
        <authorList>
            <person name="Nevoa J.C."/>
            <person name="Mendes M.T."/>
            <person name="da Silva M.V."/>
            <person name="Soares S.C."/>
            <person name="Oliveira C.J.F."/>
            <person name="Ribeiro J.M.C."/>
        </authorList>
    </citation>
    <scope>NUCLEOTIDE SEQUENCE</scope>
</reference>
<evidence type="ECO:0000256" key="1">
    <source>
        <dbReference type="SAM" id="SignalP"/>
    </source>
</evidence>
<feature type="chain" id="PRO_5013030750" evidence="1">
    <location>
        <begin position="19"/>
        <end position="117"/>
    </location>
</feature>